<feature type="signal peptide" evidence="2">
    <location>
        <begin position="1"/>
        <end position="20"/>
    </location>
</feature>
<evidence type="ECO:0000256" key="2">
    <source>
        <dbReference type="SAM" id="SignalP"/>
    </source>
</evidence>
<dbReference type="AlphaFoldDB" id="A0A840G0A6"/>
<evidence type="ECO:0000256" key="1">
    <source>
        <dbReference type="SAM" id="MobiDB-lite"/>
    </source>
</evidence>
<feature type="region of interest" description="Disordered" evidence="1">
    <location>
        <begin position="69"/>
        <end position="93"/>
    </location>
</feature>
<keyword evidence="2" id="KW-0732">Signal</keyword>
<dbReference type="Proteomes" id="UP000524450">
    <property type="component" value="Unassembled WGS sequence"/>
</dbReference>
<reference evidence="3 4" key="1">
    <citation type="submission" date="2020-08" db="EMBL/GenBank/DDBJ databases">
        <title>Genomic Encyclopedia of Type Strains, Phase IV (KMG-V): Genome sequencing to study the core and pangenomes of soil and plant-associated prokaryotes.</title>
        <authorList>
            <person name="Whitman W."/>
        </authorList>
    </citation>
    <scope>NUCLEOTIDE SEQUENCE [LARGE SCALE GENOMIC DNA]</scope>
    <source>
        <strain evidence="3 4">34/80</strain>
    </source>
</reference>
<evidence type="ECO:0000313" key="3">
    <source>
        <dbReference type="EMBL" id="MBB4225925.1"/>
    </source>
</evidence>
<gene>
    <name evidence="3" type="ORF">GGD71_006738</name>
</gene>
<accession>A0A840G0A6</accession>
<evidence type="ECO:0000313" key="4">
    <source>
        <dbReference type="Proteomes" id="UP000524450"/>
    </source>
</evidence>
<name>A0A840G0A6_9BURK</name>
<protein>
    <submittedName>
        <fullName evidence="3">Uncharacterized protein</fullName>
    </submittedName>
</protein>
<dbReference type="RefSeq" id="WP_184642626.1">
    <property type="nucleotide sequence ID" value="NZ_JACIFZ010000017.1"/>
</dbReference>
<feature type="compositionally biased region" description="Basic and acidic residues" evidence="1">
    <location>
        <begin position="71"/>
        <end position="87"/>
    </location>
</feature>
<sequence length="197" mass="22275">MSSRITLFLLLPLLTAPARAGEQNEGTPQAHQPPALTRQVSLHFKRHNFQALCYDSIGCTVVYNGHPQVRQAEDKPSPPKPAGDNDKAWGSTELGIRNFPQPAEVRWKSKDGTTHEASVDIGRIFKEELIWHAVPEDEMTDFHAGPVAGAPDVYLEVDDRTIRVYMAMFIPTRNEQIPGNKDSNFRKDVFLVWHRTY</sequence>
<feature type="chain" id="PRO_5032540755" evidence="2">
    <location>
        <begin position="21"/>
        <end position="197"/>
    </location>
</feature>
<proteinExistence type="predicted"/>
<comment type="caution">
    <text evidence="3">The sequence shown here is derived from an EMBL/GenBank/DDBJ whole genome shotgun (WGS) entry which is preliminary data.</text>
</comment>
<dbReference type="EMBL" id="JACIFZ010000017">
    <property type="protein sequence ID" value="MBB4225925.1"/>
    <property type="molecule type" value="Genomic_DNA"/>
</dbReference>
<organism evidence="3 4">
    <name type="scientific">Variovorax guangxiensis</name>
    <dbReference type="NCBI Taxonomy" id="1775474"/>
    <lineage>
        <taxon>Bacteria</taxon>
        <taxon>Pseudomonadati</taxon>
        <taxon>Pseudomonadota</taxon>
        <taxon>Betaproteobacteria</taxon>
        <taxon>Burkholderiales</taxon>
        <taxon>Comamonadaceae</taxon>
        <taxon>Variovorax</taxon>
    </lineage>
</organism>